<dbReference type="InterPro" id="IPR007634">
    <property type="entry name" value="RNA_pol_sigma_54_DNA-bd"/>
</dbReference>
<evidence type="ECO:0000313" key="14">
    <source>
        <dbReference type="Proteomes" id="UP000183926"/>
    </source>
</evidence>
<keyword evidence="8 9" id="KW-0804">Transcription</keyword>
<feature type="compositionally biased region" description="Basic and acidic residues" evidence="10">
    <location>
        <begin position="79"/>
        <end position="88"/>
    </location>
</feature>
<evidence type="ECO:0000256" key="6">
    <source>
        <dbReference type="ARBA" id="ARBA00023082"/>
    </source>
</evidence>
<evidence type="ECO:0000313" key="13">
    <source>
        <dbReference type="EMBL" id="SFU77991.1"/>
    </source>
</evidence>
<accession>A0A1I7IYU5</accession>
<evidence type="ECO:0000256" key="2">
    <source>
        <dbReference type="ARBA" id="ARBA00022478"/>
    </source>
</evidence>
<dbReference type="OrthoDB" id="9814402at2"/>
<dbReference type="PANTHER" id="PTHR32248">
    <property type="entry name" value="RNA POLYMERASE SIGMA-54 FACTOR"/>
    <property type="match status" value="1"/>
</dbReference>
<dbReference type="GO" id="GO:0001216">
    <property type="term" value="F:DNA-binding transcription activator activity"/>
    <property type="evidence" value="ECO:0007669"/>
    <property type="project" value="InterPro"/>
</dbReference>
<dbReference type="GO" id="GO:0006352">
    <property type="term" value="P:DNA-templated transcription initiation"/>
    <property type="evidence" value="ECO:0007669"/>
    <property type="project" value="InterPro"/>
</dbReference>
<keyword evidence="4 9" id="KW-0548">Nucleotidyltransferase</keyword>
<name>A0A1I7IYU5_9PROT</name>
<dbReference type="NCBIfam" id="TIGR02395">
    <property type="entry name" value="rpoN_sigma"/>
    <property type="match status" value="1"/>
</dbReference>
<dbReference type="AlphaFoldDB" id="A0A1I7IYU5"/>
<dbReference type="PROSITE" id="PS00718">
    <property type="entry name" value="SIGMA54_2"/>
    <property type="match status" value="1"/>
</dbReference>
<keyword evidence="6 9" id="KW-0731">Sigma factor</keyword>
<feature type="region of interest" description="Disordered" evidence="10">
    <location>
        <begin position="59"/>
        <end position="114"/>
    </location>
</feature>
<comment type="similarity">
    <text evidence="1 9">Belongs to the sigma-54 factor family.</text>
</comment>
<evidence type="ECO:0000259" key="11">
    <source>
        <dbReference type="Pfam" id="PF04552"/>
    </source>
</evidence>
<dbReference type="Gene3D" id="1.10.10.1330">
    <property type="entry name" value="RNA polymerase sigma-54 factor, core-binding domain"/>
    <property type="match status" value="1"/>
</dbReference>
<comment type="function">
    <text evidence="9">Sigma factors are initiation factors that promote the attachment of RNA polymerase to specific initiation sites and are then released.</text>
</comment>
<proteinExistence type="inferred from homology"/>
<dbReference type="GO" id="GO:0016779">
    <property type="term" value="F:nucleotidyltransferase activity"/>
    <property type="evidence" value="ECO:0007669"/>
    <property type="project" value="UniProtKB-KW"/>
</dbReference>
<dbReference type="GO" id="GO:0003677">
    <property type="term" value="F:DNA binding"/>
    <property type="evidence" value="ECO:0007669"/>
    <property type="project" value="UniProtKB-KW"/>
</dbReference>
<feature type="domain" description="RNA polymerase sigma factor 54 core-binding" evidence="12">
    <location>
        <begin position="121"/>
        <end position="315"/>
    </location>
</feature>
<keyword evidence="7 9" id="KW-0238">DNA-binding</keyword>
<keyword evidence="2 9" id="KW-0240">DNA-directed RNA polymerase</keyword>
<evidence type="ECO:0000256" key="4">
    <source>
        <dbReference type="ARBA" id="ARBA00022695"/>
    </source>
</evidence>
<dbReference type="PROSITE" id="PS50044">
    <property type="entry name" value="SIGMA54_3"/>
    <property type="match status" value="1"/>
</dbReference>
<evidence type="ECO:0000256" key="1">
    <source>
        <dbReference type="ARBA" id="ARBA00008798"/>
    </source>
</evidence>
<evidence type="ECO:0000256" key="3">
    <source>
        <dbReference type="ARBA" id="ARBA00022679"/>
    </source>
</evidence>
<dbReference type="PANTHER" id="PTHR32248:SF4">
    <property type="entry name" value="RNA POLYMERASE SIGMA-54 FACTOR"/>
    <property type="match status" value="1"/>
</dbReference>
<dbReference type="NCBIfam" id="NF004595">
    <property type="entry name" value="PRK05932.1-2"/>
    <property type="match status" value="1"/>
</dbReference>
<feature type="compositionally biased region" description="Polar residues" evidence="10">
    <location>
        <begin position="96"/>
        <end position="106"/>
    </location>
</feature>
<keyword evidence="5 9" id="KW-0805">Transcription regulation</keyword>
<evidence type="ECO:0000256" key="7">
    <source>
        <dbReference type="ARBA" id="ARBA00023125"/>
    </source>
</evidence>
<dbReference type="InterPro" id="IPR038709">
    <property type="entry name" value="RpoN_core-bd_sf"/>
</dbReference>
<protein>
    <recommendedName>
        <fullName evidence="9">RNA polymerase sigma-54 factor</fullName>
    </recommendedName>
</protein>
<dbReference type="InterPro" id="IPR007046">
    <property type="entry name" value="RNA_pol_sigma_54_core-bd"/>
</dbReference>
<evidence type="ECO:0000259" key="12">
    <source>
        <dbReference type="Pfam" id="PF04963"/>
    </source>
</evidence>
<dbReference type="InterPro" id="IPR000394">
    <property type="entry name" value="RNA_pol_sigma_54"/>
</dbReference>
<evidence type="ECO:0000256" key="5">
    <source>
        <dbReference type="ARBA" id="ARBA00023015"/>
    </source>
</evidence>
<dbReference type="Pfam" id="PF04963">
    <property type="entry name" value="Sigma54_CBD"/>
    <property type="match status" value="1"/>
</dbReference>
<dbReference type="RefSeq" id="WP_074929281.1">
    <property type="nucleotide sequence ID" value="NZ_FPBL01000012.1"/>
</dbReference>
<feature type="compositionally biased region" description="Low complexity" evidence="10">
    <location>
        <begin position="65"/>
        <end position="74"/>
    </location>
</feature>
<organism evidence="13 14">
    <name type="scientific">Nitrosomonas eutropha</name>
    <dbReference type="NCBI Taxonomy" id="916"/>
    <lineage>
        <taxon>Bacteria</taxon>
        <taxon>Pseudomonadati</taxon>
        <taxon>Pseudomonadota</taxon>
        <taxon>Betaproteobacteria</taxon>
        <taxon>Nitrosomonadales</taxon>
        <taxon>Nitrosomonadaceae</taxon>
        <taxon>Nitrosomonas</taxon>
    </lineage>
</organism>
<gene>
    <name evidence="13" type="ORF">SAMN05216339_11233</name>
</gene>
<evidence type="ECO:0000256" key="9">
    <source>
        <dbReference type="PIRNR" id="PIRNR000774"/>
    </source>
</evidence>
<dbReference type="NCBIfam" id="NF009118">
    <property type="entry name" value="PRK12469.1"/>
    <property type="match status" value="1"/>
</dbReference>
<dbReference type="EMBL" id="FPBL01000012">
    <property type="protein sequence ID" value="SFU77991.1"/>
    <property type="molecule type" value="Genomic_DNA"/>
</dbReference>
<dbReference type="PRINTS" id="PR00045">
    <property type="entry name" value="SIGMA54FCT"/>
</dbReference>
<dbReference type="Pfam" id="PF00309">
    <property type="entry name" value="Sigma54_AID"/>
    <property type="match status" value="1"/>
</dbReference>
<reference evidence="13 14" key="1">
    <citation type="submission" date="2016-10" db="EMBL/GenBank/DDBJ databases">
        <authorList>
            <person name="de Groot N.N."/>
        </authorList>
    </citation>
    <scope>NUCLEOTIDE SEQUENCE [LARGE SCALE GENOMIC DNA]</scope>
    <source>
        <strain evidence="13 14">Nm24</strain>
    </source>
</reference>
<dbReference type="Proteomes" id="UP000183926">
    <property type="component" value="Unassembled WGS sequence"/>
</dbReference>
<dbReference type="Gene3D" id="1.10.10.60">
    <property type="entry name" value="Homeodomain-like"/>
    <property type="match status" value="1"/>
</dbReference>
<dbReference type="PIRSF" id="PIRSF000774">
    <property type="entry name" value="RpoN"/>
    <property type="match status" value="1"/>
</dbReference>
<keyword evidence="3 9" id="KW-0808">Transferase</keyword>
<dbReference type="Pfam" id="PF04552">
    <property type="entry name" value="Sigma54_DBD"/>
    <property type="match status" value="1"/>
</dbReference>
<dbReference type="PROSITE" id="PS00717">
    <property type="entry name" value="SIGMA54_1"/>
    <property type="match status" value="1"/>
</dbReference>
<sequence length="487" mass="55338">MKPTLQLKLSTGLTLTPQLKQSIQLLQLSALELNQEISRIVQENPLLELDEGINQEEFETEGRDSSLASSDLSATAETDESRDIRENTEILDDWSDNSSYSDQESFFDTRRQSDEEYDQDYSRLVSKPVSLREHLLMQISLRQRCERKKKITELLVDSLDDDGYLTQDLEELAKLLPAELEISTTDLKSALAYIQQLDPPGVGARNLRECLSIQLSALPDTTPLRTEALKLVNEHLESVAAKNFPLLRKVLGCDEACLQSVYQLITQLNPKPGDDFSATTARYVIPDVIVTKSVKGWVAQLNSDSAPRVRVNHLYADILKQNRNEATRPLMEQLKEARWLIRNIDQRMVTILRVSQAIIDCQQAFLEHGETAVRPLVMREIAEVLGLHESTISRITTQKYMWTPHGIFELKYFFGSHIPAETGEAHSAIAIRGLIKQLIQNEDRKKPLNDSQVSQILAQQGIVVARRTVAKYREFMHIPPTNLRKMP</sequence>
<dbReference type="GO" id="GO:0000428">
    <property type="term" value="C:DNA-directed RNA polymerase complex"/>
    <property type="evidence" value="ECO:0007669"/>
    <property type="project" value="UniProtKB-KW"/>
</dbReference>
<dbReference type="GO" id="GO:0016987">
    <property type="term" value="F:sigma factor activity"/>
    <property type="evidence" value="ECO:0007669"/>
    <property type="project" value="UniProtKB-KW"/>
</dbReference>
<feature type="domain" description="RNA polymerase sigma factor 54 DNA-binding" evidence="11">
    <location>
        <begin position="331"/>
        <end position="485"/>
    </location>
</feature>
<evidence type="ECO:0000256" key="8">
    <source>
        <dbReference type="ARBA" id="ARBA00023163"/>
    </source>
</evidence>
<evidence type="ECO:0000256" key="10">
    <source>
        <dbReference type="SAM" id="MobiDB-lite"/>
    </source>
</evidence>